<reference evidence="1 2" key="1">
    <citation type="journal article" date="2014" name="Agronomy (Basel)">
        <title>A Draft Genome Sequence for Ensete ventricosum, the Drought-Tolerant Tree Against Hunger.</title>
        <authorList>
            <person name="Harrison J."/>
            <person name="Moore K.A."/>
            <person name="Paszkiewicz K."/>
            <person name="Jones T."/>
            <person name="Grant M."/>
            <person name="Ambacheew D."/>
            <person name="Muzemil S."/>
            <person name="Studholme D.J."/>
        </authorList>
    </citation>
    <scope>NUCLEOTIDE SEQUENCE [LARGE SCALE GENOMIC DNA]</scope>
</reference>
<dbReference type="Proteomes" id="UP000287651">
    <property type="component" value="Unassembled WGS sequence"/>
</dbReference>
<name>A0A426YPA0_ENSVE</name>
<evidence type="ECO:0000313" key="2">
    <source>
        <dbReference type="Proteomes" id="UP000287651"/>
    </source>
</evidence>
<proteinExistence type="predicted"/>
<evidence type="ECO:0000313" key="1">
    <source>
        <dbReference type="EMBL" id="RRT53540.1"/>
    </source>
</evidence>
<comment type="caution">
    <text evidence="1">The sequence shown here is derived from an EMBL/GenBank/DDBJ whole genome shotgun (WGS) entry which is preliminary data.</text>
</comment>
<accession>A0A426YPA0</accession>
<dbReference type="EMBL" id="AMZH03011091">
    <property type="protein sequence ID" value="RRT53540.1"/>
    <property type="molecule type" value="Genomic_DNA"/>
</dbReference>
<dbReference type="AlphaFoldDB" id="A0A426YPA0"/>
<sequence>MDVISYRTVRKARPHSKARLRDCELERFLRRRASSDEPSCEMPPKERIAYFYDGDIVELDNPLLTLSSSR</sequence>
<gene>
    <name evidence="1" type="ORF">B296_00046158</name>
</gene>
<organism evidence="1 2">
    <name type="scientific">Ensete ventricosum</name>
    <name type="common">Abyssinian banana</name>
    <name type="synonym">Musa ensete</name>
    <dbReference type="NCBI Taxonomy" id="4639"/>
    <lineage>
        <taxon>Eukaryota</taxon>
        <taxon>Viridiplantae</taxon>
        <taxon>Streptophyta</taxon>
        <taxon>Embryophyta</taxon>
        <taxon>Tracheophyta</taxon>
        <taxon>Spermatophyta</taxon>
        <taxon>Magnoliopsida</taxon>
        <taxon>Liliopsida</taxon>
        <taxon>Zingiberales</taxon>
        <taxon>Musaceae</taxon>
        <taxon>Ensete</taxon>
    </lineage>
</organism>
<protein>
    <submittedName>
        <fullName evidence="1">Uncharacterized protein</fullName>
    </submittedName>
</protein>